<organism evidence="2 3">
    <name type="scientific">Massilia glaciei</name>
    <dbReference type="NCBI Taxonomy" id="1524097"/>
    <lineage>
        <taxon>Bacteria</taxon>
        <taxon>Pseudomonadati</taxon>
        <taxon>Pseudomonadota</taxon>
        <taxon>Betaproteobacteria</taxon>
        <taxon>Burkholderiales</taxon>
        <taxon>Oxalobacteraceae</taxon>
        <taxon>Telluria group</taxon>
        <taxon>Massilia</taxon>
    </lineage>
</organism>
<feature type="compositionally biased region" description="Basic and acidic residues" evidence="1">
    <location>
        <begin position="142"/>
        <end position="152"/>
    </location>
</feature>
<gene>
    <name evidence="2" type="ORF">C7C56_024190</name>
</gene>
<dbReference type="Proteomes" id="UP000241421">
    <property type="component" value="Unassembled WGS sequence"/>
</dbReference>
<protein>
    <submittedName>
        <fullName evidence="2">Uncharacterized protein</fullName>
    </submittedName>
</protein>
<dbReference type="EMBL" id="PXWF02000310">
    <property type="protein sequence ID" value="PWF41536.1"/>
    <property type="molecule type" value="Genomic_DNA"/>
</dbReference>
<name>A0A2U2HDZ5_9BURK</name>
<dbReference type="AlphaFoldDB" id="A0A2U2HDZ5"/>
<evidence type="ECO:0000313" key="2">
    <source>
        <dbReference type="EMBL" id="PWF41536.1"/>
    </source>
</evidence>
<evidence type="ECO:0000313" key="3">
    <source>
        <dbReference type="Proteomes" id="UP000241421"/>
    </source>
</evidence>
<feature type="compositionally biased region" description="Low complexity" evidence="1">
    <location>
        <begin position="116"/>
        <end position="130"/>
    </location>
</feature>
<feature type="region of interest" description="Disordered" evidence="1">
    <location>
        <begin position="80"/>
        <end position="152"/>
    </location>
</feature>
<keyword evidence="3" id="KW-1185">Reference proteome</keyword>
<accession>A0A2U2HDZ5</accession>
<proteinExistence type="predicted"/>
<comment type="caution">
    <text evidence="2">The sequence shown here is derived from an EMBL/GenBank/DDBJ whole genome shotgun (WGS) entry which is preliminary data.</text>
</comment>
<evidence type="ECO:0000256" key="1">
    <source>
        <dbReference type="SAM" id="MobiDB-lite"/>
    </source>
</evidence>
<reference evidence="2 3" key="1">
    <citation type="submission" date="2018-04" db="EMBL/GenBank/DDBJ databases">
        <title>Massilia violaceinigra sp. nov., a novel purple-pigmented bacterium isolated from Tianshan glacier, Xinjiang, China.</title>
        <authorList>
            <person name="Wang H."/>
        </authorList>
    </citation>
    <scope>NUCLEOTIDE SEQUENCE [LARGE SCALE GENOMIC DNA]</scope>
    <source>
        <strain evidence="2 3">B448-2</strain>
    </source>
</reference>
<sequence length="152" mass="16070">MCAMLGRVDNSSEGRMVFQRCFVFALAAALGLSVVAQELPAAPPATGEKAAGAAQLYQSAFTDYISFREPEVMPWRASNDLVRGAGNTGEHDMGTTGLAPAPVPEKMAAPDKSLSKQKAQPAKSASAAPHQAKKPAELPPHTMDHSKMNHKD</sequence>